<dbReference type="InterPro" id="IPR012334">
    <property type="entry name" value="Pectin_lyas_fold"/>
</dbReference>
<comment type="pathway">
    <text evidence="5">Glycan metabolism; pectin degradation; 2-dehydro-3-deoxy-D-gluconate from pectin: step 1/5.</text>
</comment>
<dbReference type="RefSeq" id="WP_415865678.1">
    <property type="nucleotide sequence ID" value="NZ_CP134537.1"/>
</dbReference>
<dbReference type="PANTHER" id="PTHR31321">
    <property type="entry name" value="ACYL-COA THIOESTER HYDROLASE YBHC-RELATED"/>
    <property type="match status" value="1"/>
</dbReference>
<name>A0ABY9XTA7_9FLAO</name>
<evidence type="ECO:0000256" key="2">
    <source>
        <dbReference type="ARBA" id="ARBA00022801"/>
    </source>
</evidence>
<comment type="catalytic activity">
    <reaction evidence="5">
        <text>[(1-&gt;4)-alpha-D-galacturonosyl methyl ester](n) + n H2O = [(1-&gt;4)-alpha-D-galacturonosyl](n) + n methanol + n H(+)</text>
        <dbReference type="Rhea" id="RHEA:22380"/>
        <dbReference type="Rhea" id="RHEA-COMP:14570"/>
        <dbReference type="Rhea" id="RHEA-COMP:14573"/>
        <dbReference type="ChEBI" id="CHEBI:15377"/>
        <dbReference type="ChEBI" id="CHEBI:15378"/>
        <dbReference type="ChEBI" id="CHEBI:17790"/>
        <dbReference type="ChEBI" id="CHEBI:140522"/>
        <dbReference type="ChEBI" id="CHEBI:140523"/>
        <dbReference type="EC" id="3.1.1.11"/>
    </reaction>
</comment>
<keyword evidence="3 5" id="KW-0063">Aspartyl esterase</keyword>
<evidence type="ECO:0000256" key="4">
    <source>
        <dbReference type="PROSITE-ProRule" id="PRU10040"/>
    </source>
</evidence>
<protein>
    <recommendedName>
        <fullName evidence="5">Pectinesterase</fullName>
        <ecNumber evidence="5">3.1.1.11</ecNumber>
    </recommendedName>
</protein>
<sequence>MKILLLNLILLCVLTVNAKESKEDLILKDEYNMVVAKDGSGDYTTIQDAIYASKSFPYQRVIINIKNGVYKEKVHVYSWNTYVTLIGESKQNTIITFDDYFSKLNLGRNSTFHTSTVLVEGNDFVAKNLTIKNASGPVGQAVALSVNADRCYFENCSFLGFQDTLYTAGEGFKQYFKNCYIEGSVDFIFGEATVLFESCTLNSKTNSYITAASTPKNQKFGYVFKNCKLTADEKVAAVYLGRPWRLYAKTVFINCEMGKHIKPEGWHNWNKKEAESTTFYAEYNCSGEGYKPNSRVAWSHQLKKYQAKKYKIESILESNSGKEKNKWYQNL</sequence>
<evidence type="ECO:0000256" key="3">
    <source>
        <dbReference type="ARBA" id="ARBA00023085"/>
    </source>
</evidence>
<dbReference type="PROSITE" id="PS00503">
    <property type="entry name" value="PECTINESTERASE_2"/>
    <property type="match status" value="1"/>
</dbReference>
<feature type="signal peptide" evidence="5">
    <location>
        <begin position="1"/>
        <end position="18"/>
    </location>
</feature>
<reference evidence="7 8" key="1">
    <citation type="submission" date="2023-09" db="EMBL/GenBank/DDBJ databases">
        <title>Thalassobella suaedae gen. nov., sp. nov., a marine bacterium of the family Flavobacteriaceae isolated from a halophyte Suaeda japonica.</title>
        <authorList>
            <person name="Lee S.Y."/>
            <person name="Hwang C.Y."/>
        </authorList>
    </citation>
    <scope>NUCLEOTIDE SEQUENCE [LARGE SCALE GENOMIC DNA]</scope>
    <source>
        <strain evidence="7 8">HL-DH14</strain>
    </source>
</reference>
<dbReference type="PANTHER" id="PTHR31321:SF57">
    <property type="entry name" value="PECTINESTERASE 53-RELATED"/>
    <property type="match status" value="1"/>
</dbReference>
<dbReference type="SUPFAM" id="SSF51126">
    <property type="entry name" value="Pectin lyase-like"/>
    <property type="match status" value="1"/>
</dbReference>
<keyword evidence="2 5" id="KW-0378">Hydrolase</keyword>
<feature type="active site" evidence="4">
    <location>
        <position position="186"/>
    </location>
</feature>
<feature type="domain" description="Pectinesterase catalytic" evidence="6">
    <location>
        <begin position="32"/>
        <end position="317"/>
    </location>
</feature>
<comment type="similarity">
    <text evidence="1">Belongs to the pectinesterase family.</text>
</comment>
<evidence type="ECO:0000313" key="7">
    <source>
        <dbReference type="EMBL" id="WNH09156.1"/>
    </source>
</evidence>
<proteinExistence type="inferred from homology"/>
<dbReference type="Gene3D" id="2.160.20.10">
    <property type="entry name" value="Single-stranded right-handed beta-helix, Pectin lyase-like"/>
    <property type="match status" value="1"/>
</dbReference>
<dbReference type="EC" id="3.1.1.11" evidence="5"/>
<dbReference type="InterPro" id="IPR011050">
    <property type="entry name" value="Pectin_lyase_fold/virulence"/>
</dbReference>
<accession>A0ABY9XTA7</accession>
<organism evidence="7 8">
    <name type="scientific">Thalassobellus suaedae</name>
    <dbReference type="NCBI Taxonomy" id="3074124"/>
    <lineage>
        <taxon>Bacteria</taxon>
        <taxon>Pseudomonadati</taxon>
        <taxon>Bacteroidota</taxon>
        <taxon>Flavobacteriia</taxon>
        <taxon>Flavobacteriales</taxon>
        <taxon>Flavobacteriaceae</taxon>
        <taxon>Thalassobellus</taxon>
    </lineage>
</organism>
<dbReference type="InterPro" id="IPR033131">
    <property type="entry name" value="Pectinesterase_Asp_AS"/>
</dbReference>
<gene>
    <name evidence="7" type="ORF">RHP51_19415</name>
</gene>
<evidence type="ECO:0000256" key="1">
    <source>
        <dbReference type="ARBA" id="ARBA00008891"/>
    </source>
</evidence>
<evidence type="ECO:0000256" key="5">
    <source>
        <dbReference type="RuleBase" id="RU000589"/>
    </source>
</evidence>
<feature type="chain" id="PRO_5044969755" description="Pectinesterase" evidence="5">
    <location>
        <begin position="19"/>
        <end position="331"/>
    </location>
</feature>
<evidence type="ECO:0000259" key="6">
    <source>
        <dbReference type="Pfam" id="PF01095"/>
    </source>
</evidence>
<keyword evidence="5" id="KW-0732">Signal</keyword>
<dbReference type="Proteomes" id="UP001302806">
    <property type="component" value="Chromosome"/>
</dbReference>
<dbReference type="InterPro" id="IPR000070">
    <property type="entry name" value="Pectinesterase_cat"/>
</dbReference>
<dbReference type="Pfam" id="PF01095">
    <property type="entry name" value="Pectinesterase"/>
    <property type="match status" value="1"/>
</dbReference>
<evidence type="ECO:0000313" key="8">
    <source>
        <dbReference type="Proteomes" id="UP001302806"/>
    </source>
</evidence>
<dbReference type="EMBL" id="CP134537">
    <property type="protein sequence ID" value="WNH09156.1"/>
    <property type="molecule type" value="Genomic_DNA"/>
</dbReference>